<dbReference type="CDD" id="cd04731">
    <property type="entry name" value="HisF"/>
    <property type="match status" value="1"/>
</dbReference>
<evidence type="ECO:0000313" key="12">
    <source>
        <dbReference type="EMBL" id="OGZ57349.1"/>
    </source>
</evidence>
<dbReference type="InterPro" id="IPR013785">
    <property type="entry name" value="Aldolase_TIM"/>
</dbReference>
<dbReference type="Pfam" id="PF00977">
    <property type="entry name" value="His_biosynth"/>
    <property type="match status" value="1"/>
</dbReference>
<reference evidence="12 13" key="1">
    <citation type="journal article" date="2016" name="Nat. Commun.">
        <title>Thousands of microbial genomes shed light on interconnected biogeochemical processes in an aquifer system.</title>
        <authorList>
            <person name="Anantharaman K."/>
            <person name="Brown C.T."/>
            <person name="Hug L.A."/>
            <person name="Sharon I."/>
            <person name="Castelle C.J."/>
            <person name="Probst A.J."/>
            <person name="Thomas B.C."/>
            <person name="Singh A."/>
            <person name="Wilkins M.J."/>
            <person name="Karaoz U."/>
            <person name="Brodie E.L."/>
            <person name="Williams K.H."/>
            <person name="Hubbard S.S."/>
            <person name="Banfield J.F."/>
        </authorList>
    </citation>
    <scope>NUCLEOTIDE SEQUENCE [LARGE SCALE GENOMIC DNA]</scope>
</reference>
<comment type="subunit">
    <text evidence="3">Heterodimer of HisH and HisF.</text>
</comment>
<comment type="caution">
    <text evidence="12">The sequence shown here is derived from an EMBL/GenBank/DDBJ whole genome shotgun (WGS) entry which is preliminary data.</text>
</comment>
<evidence type="ECO:0000313" key="13">
    <source>
        <dbReference type="Proteomes" id="UP000177932"/>
    </source>
</evidence>
<dbReference type="AlphaFoldDB" id="A0A1G2H4S5"/>
<dbReference type="GO" id="GO:0000105">
    <property type="term" value="P:L-histidine biosynthetic process"/>
    <property type="evidence" value="ECO:0007669"/>
    <property type="project" value="UniProtKB-UniPathway"/>
</dbReference>
<sequence>MLKTRVIPCLTIKDLRLVKSVNFSEHRNIGSYISAVRVFNSRDVDEMIFLDLDARKDGIKKWLLEEISKECFMPLTLGGGVKSLDDINLLLRIGADKVSINTSAIETPDIISEGAKKFGSQCVVSSIDARLIGGKYKVFSAGGKSETSWSAVDWAKEVEQRGAGEIFLTSIDKEGLMEGYDLELVKSVSDAVNIPVIACGGAGKLDDFILAIKIGRASAVAAASIFQYTQMTPRNIKEYLVENGIEARL</sequence>
<evidence type="ECO:0000256" key="9">
    <source>
        <dbReference type="ARBA" id="ARBA00030264"/>
    </source>
</evidence>
<evidence type="ECO:0000256" key="4">
    <source>
        <dbReference type="ARBA" id="ARBA00012809"/>
    </source>
</evidence>
<dbReference type="STRING" id="1802158.A2827_03630"/>
<organism evidence="12 13">
    <name type="scientific">Candidatus Spechtbacteria bacterium RIFCSPHIGHO2_01_FULL_43_30</name>
    <dbReference type="NCBI Taxonomy" id="1802158"/>
    <lineage>
        <taxon>Bacteria</taxon>
        <taxon>Candidatus Spechtiibacteriota</taxon>
    </lineage>
</organism>
<dbReference type="GO" id="GO:0016829">
    <property type="term" value="F:lyase activity"/>
    <property type="evidence" value="ECO:0007669"/>
    <property type="project" value="UniProtKB-KW"/>
</dbReference>
<comment type="similarity">
    <text evidence="2 11">Belongs to the HisA/HisF family.</text>
</comment>
<accession>A0A1G2H4S5</accession>
<evidence type="ECO:0000256" key="3">
    <source>
        <dbReference type="ARBA" id="ARBA00011152"/>
    </source>
</evidence>
<dbReference type="PANTHER" id="PTHR21235">
    <property type="entry name" value="IMIDAZOLE GLYCEROL PHOSPHATE SYNTHASE SUBUNIT HISF/H IGP SYNTHASE SUBUNIT HISF/H"/>
    <property type="match status" value="1"/>
</dbReference>
<keyword evidence="7" id="KW-0456">Lyase</keyword>
<comment type="catalytic activity">
    <reaction evidence="10">
        <text>5-[(5-phospho-1-deoxy-D-ribulos-1-ylimino)methylamino]-1-(5-phospho-beta-D-ribosyl)imidazole-4-carboxamide + L-glutamine = D-erythro-1-(imidazol-4-yl)glycerol 3-phosphate + 5-amino-1-(5-phospho-beta-D-ribosyl)imidazole-4-carboxamide + L-glutamate + H(+)</text>
        <dbReference type="Rhea" id="RHEA:24793"/>
        <dbReference type="ChEBI" id="CHEBI:15378"/>
        <dbReference type="ChEBI" id="CHEBI:29985"/>
        <dbReference type="ChEBI" id="CHEBI:58278"/>
        <dbReference type="ChEBI" id="CHEBI:58359"/>
        <dbReference type="ChEBI" id="CHEBI:58475"/>
        <dbReference type="ChEBI" id="CHEBI:58525"/>
        <dbReference type="EC" id="4.3.2.10"/>
    </reaction>
</comment>
<dbReference type="EC" id="4.3.2.10" evidence="4"/>
<dbReference type="SUPFAM" id="SSF51366">
    <property type="entry name" value="Ribulose-phoshate binding barrel"/>
    <property type="match status" value="1"/>
</dbReference>
<keyword evidence="6 11" id="KW-0368">Histidine biosynthesis</keyword>
<dbReference type="Gene3D" id="3.20.20.70">
    <property type="entry name" value="Aldolase class I"/>
    <property type="match status" value="1"/>
</dbReference>
<evidence type="ECO:0000256" key="6">
    <source>
        <dbReference type="ARBA" id="ARBA00023102"/>
    </source>
</evidence>
<comment type="function">
    <text evidence="8">IGPS catalyzes the conversion of PRFAR and glutamine to IGP, AICAR and glutamate. The HisF subunit catalyzes the cyclization activity that produces IGP and AICAR from PRFAR using the ammonia provided by the HisH subunit.</text>
</comment>
<proteinExistence type="inferred from homology"/>
<keyword evidence="5 11" id="KW-0028">Amino-acid biosynthesis</keyword>
<dbReference type="PANTHER" id="PTHR21235:SF2">
    <property type="entry name" value="IMIDAZOLE GLYCEROL PHOSPHATE SYNTHASE HISHF"/>
    <property type="match status" value="1"/>
</dbReference>
<dbReference type="InterPro" id="IPR006062">
    <property type="entry name" value="His_biosynth"/>
</dbReference>
<evidence type="ECO:0000256" key="1">
    <source>
        <dbReference type="ARBA" id="ARBA00005091"/>
    </source>
</evidence>
<dbReference type="GO" id="GO:0000107">
    <property type="term" value="F:imidazoleglycerol-phosphate synthase activity"/>
    <property type="evidence" value="ECO:0007669"/>
    <property type="project" value="InterPro"/>
</dbReference>
<evidence type="ECO:0000256" key="10">
    <source>
        <dbReference type="ARBA" id="ARBA00047838"/>
    </source>
</evidence>
<dbReference type="UniPathway" id="UPA00031">
    <property type="reaction ID" value="UER00010"/>
</dbReference>
<dbReference type="InterPro" id="IPR050064">
    <property type="entry name" value="IGPS_HisA/HisF"/>
</dbReference>
<name>A0A1G2H4S5_9BACT</name>
<evidence type="ECO:0000256" key="11">
    <source>
        <dbReference type="RuleBase" id="RU003657"/>
    </source>
</evidence>
<gene>
    <name evidence="12" type="ORF">A2827_03630</name>
</gene>
<evidence type="ECO:0000256" key="2">
    <source>
        <dbReference type="ARBA" id="ARBA00009667"/>
    </source>
</evidence>
<evidence type="ECO:0000256" key="5">
    <source>
        <dbReference type="ARBA" id="ARBA00022605"/>
    </source>
</evidence>
<dbReference type="Proteomes" id="UP000177932">
    <property type="component" value="Unassembled WGS sequence"/>
</dbReference>
<dbReference type="EMBL" id="MHOD01000032">
    <property type="protein sequence ID" value="OGZ57349.1"/>
    <property type="molecule type" value="Genomic_DNA"/>
</dbReference>
<dbReference type="InterPro" id="IPR004651">
    <property type="entry name" value="HisF"/>
</dbReference>
<protein>
    <recommendedName>
        <fullName evidence="4">imidazole glycerol-phosphate synthase</fullName>
        <ecNumber evidence="4">4.3.2.10</ecNumber>
    </recommendedName>
    <alternativeName>
        <fullName evidence="9">IGP synthase cyclase subunit</fullName>
    </alternativeName>
</protein>
<evidence type="ECO:0000256" key="8">
    <source>
        <dbReference type="ARBA" id="ARBA00025475"/>
    </source>
</evidence>
<comment type="pathway">
    <text evidence="1">Amino-acid biosynthesis; L-histidine biosynthesis; L-histidine from 5-phospho-alpha-D-ribose 1-diphosphate: step 5/9.</text>
</comment>
<dbReference type="InterPro" id="IPR011060">
    <property type="entry name" value="RibuloseP-bd_barrel"/>
</dbReference>
<evidence type="ECO:0000256" key="7">
    <source>
        <dbReference type="ARBA" id="ARBA00023239"/>
    </source>
</evidence>